<gene>
    <name evidence="1" type="ORF">g.2693</name>
</gene>
<reference evidence="1" key="1">
    <citation type="submission" date="2018-04" db="EMBL/GenBank/DDBJ databases">
        <title>Transcriptome of Schizaphis graminum biotype I.</title>
        <authorList>
            <person name="Scully E.D."/>
            <person name="Geib S.M."/>
            <person name="Palmer N.A."/>
            <person name="Koch K."/>
            <person name="Bradshaw J."/>
            <person name="Heng-Moss T."/>
            <person name="Sarath G."/>
        </authorList>
    </citation>
    <scope>NUCLEOTIDE SEQUENCE</scope>
</reference>
<dbReference type="AlphaFoldDB" id="A0A2S2P9K9"/>
<organism evidence="1">
    <name type="scientific">Schizaphis graminum</name>
    <name type="common">Green bug aphid</name>
    <dbReference type="NCBI Taxonomy" id="13262"/>
    <lineage>
        <taxon>Eukaryota</taxon>
        <taxon>Metazoa</taxon>
        <taxon>Ecdysozoa</taxon>
        <taxon>Arthropoda</taxon>
        <taxon>Hexapoda</taxon>
        <taxon>Insecta</taxon>
        <taxon>Pterygota</taxon>
        <taxon>Neoptera</taxon>
        <taxon>Paraneoptera</taxon>
        <taxon>Hemiptera</taxon>
        <taxon>Sternorrhyncha</taxon>
        <taxon>Aphidomorpha</taxon>
        <taxon>Aphidoidea</taxon>
        <taxon>Aphididae</taxon>
        <taxon>Aphidini</taxon>
        <taxon>Schizaphis</taxon>
    </lineage>
</organism>
<dbReference type="EMBL" id="GGMR01013524">
    <property type="protein sequence ID" value="MBY26143.1"/>
    <property type="molecule type" value="Transcribed_RNA"/>
</dbReference>
<proteinExistence type="predicted"/>
<evidence type="ECO:0000313" key="1">
    <source>
        <dbReference type="EMBL" id="MBY26143.1"/>
    </source>
</evidence>
<sequence length="100" mass="12280">MWLKLLDIYHSHLQRTYVLRSLQCGSNVRDRLPLFVWYHHRQKQVTYLIDFVETVFPKRIVYFSQILEKNTFDLSKVQTSDMDQLIVILWLRQLERILKN</sequence>
<accession>A0A2S2P9K9</accession>
<name>A0A2S2P9K9_SCHGA</name>
<protein>
    <submittedName>
        <fullName evidence="1">Uncharacterized protein</fullName>
    </submittedName>
</protein>